<sequence length="77" mass="8710">MEKKCTVTPSSAKEYPLQEPTRHREVNLLRALVASVIIGFRFGRRSCRARSKRSLDSFAPAGPYSYFLFFLGALLSL</sequence>
<accession>A0AAV7VAR5</accession>
<protein>
    <submittedName>
        <fullName evidence="2">Uncharacterized protein</fullName>
    </submittedName>
</protein>
<keyword evidence="1" id="KW-0812">Transmembrane</keyword>
<organism evidence="2 3">
    <name type="scientific">Pleurodeles waltl</name>
    <name type="common">Iberian ribbed newt</name>
    <dbReference type="NCBI Taxonomy" id="8319"/>
    <lineage>
        <taxon>Eukaryota</taxon>
        <taxon>Metazoa</taxon>
        <taxon>Chordata</taxon>
        <taxon>Craniata</taxon>
        <taxon>Vertebrata</taxon>
        <taxon>Euteleostomi</taxon>
        <taxon>Amphibia</taxon>
        <taxon>Batrachia</taxon>
        <taxon>Caudata</taxon>
        <taxon>Salamandroidea</taxon>
        <taxon>Salamandridae</taxon>
        <taxon>Pleurodelinae</taxon>
        <taxon>Pleurodeles</taxon>
    </lineage>
</organism>
<keyword evidence="1" id="KW-0472">Membrane</keyword>
<dbReference type="Proteomes" id="UP001066276">
    <property type="component" value="Chromosome 2_1"/>
</dbReference>
<evidence type="ECO:0000256" key="1">
    <source>
        <dbReference type="SAM" id="Phobius"/>
    </source>
</evidence>
<comment type="caution">
    <text evidence="2">The sequence shown here is derived from an EMBL/GenBank/DDBJ whole genome shotgun (WGS) entry which is preliminary data.</text>
</comment>
<proteinExistence type="predicted"/>
<name>A0AAV7VAR5_PLEWA</name>
<evidence type="ECO:0000313" key="2">
    <source>
        <dbReference type="EMBL" id="KAJ1198680.1"/>
    </source>
</evidence>
<keyword evidence="3" id="KW-1185">Reference proteome</keyword>
<keyword evidence="1" id="KW-1133">Transmembrane helix</keyword>
<reference evidence="2" key="1">
    <citation type="journal article" date="2022" name="bioRxiv">
        <title>Sequencing and chromosome-scale assembly of the giantPleurodeles waltlgenome.</title>
        <authorList>
            <person name="Brown T."/>
            <person name="Elewa A."/>
            <person name="Iarovenko S."/>
            <person name="Subramanian E."/>
            <person name="Araus A.J."/>
            <person name="Petzold A."/>
            <person name="Susuki M."/>
            <person name="Suzuki K.-i.T."/>
            <person name="Hayashi T."/>
            <person name="Toyoda A."/>
            <person name="Oliveira C."/>
            <person name="Osipova E."/>
            <person name="Leigh N.D."/>
            <person name="Simon A."/>
            <person name="Yun M.H."/>
        </authorList>
    </citation>
    <scope>NUCLEOTIDE SEQUENCE</scope>
    <source>
        <strain evidence="2">20211129_DDA</strain>
        <tissue evidence="2">Liver</tissue>
    </source>
</reference>
<dbReference type="AlphaFoldDB" id="A0AAV7VAR5"/>
<feature type="transmembrane region" description="Helical" evidence="1">
    <location>
        <begin position="55"/>
        <end position="75"/>
    </location>
</feature>
<gene>
    <name evidence="2" type="ORF">NDU88_002519</name>
</gene>
<dbReference type="EMBL" id="JANPWB010000003">
    <property type="protein sequence ID" value="KAJ1198680.1"/>
    <property type="molecule type" value="Genomic_DNA"/>
</dbReference>
<evidence type="ECO:0000313" key="3">
    <source>
        <dbReference type="Proteomes" id="UP001066276"/>
    </source>
</evidence>